<sequence>MYRTSNYVVWKPYNELDCRTNMVIHGQLCLIPLRKPETGDEVHQYTLIYTHLKKCKVTQGPPNNIIMNRSQSDEGTYISHIWLAPRWLPIICRLSAIDSTSFFRVIEQSQLLFYALLTKL</sequence>
<gene>
    <name evidence="1" type="ORF">AB6A40_004408</name>
</gene>
<dbReference type="EMBL" id="JBGFUD010002524">
    <property type="protein sequence ID" value="MFH4977699.1"/>
    <property type="molecule type" value="Genomic_DNA"/>
</dbReference>
<dbReference type="AlphaFoldDB" id="A0ABD6ECD5"/>
<proteinExistence type="predicted"/>
<organism evidence="1 2">
    <name type="scientific">Gnathostoma spinigerum</name>
    <dbReference type="NCBI Taxonomy" id="75299"/>
    <lineage>
        <taxon>Eukaryota</taxon>
        <taxon>Metazoa</taxon>
        <taxon>Ecdysozoa</taxon>
        <taxon>Nematoda</taxon>
        <taxon>Chromadorea</taxon>
        <taxon>Rhabditida</taxon>
        <taxon>Spirurina</taxon>
        <taxon>Gnathostomatomorpha</taxon>
        <taxon>Gnathostomatoidea</taxon>
        <taxon>Gnathostomatidae</taxon>
        <taxon>Gnathostoma</taxon>
    </lineage>
</organism>
<evidence type="ECO:0000313" key="2">
    <source>
        <dbReference type="Proteomes" id="UP001608902"/>
    </source>
</evidence>
<protein>
    <submittedName>
        <fullName evidence="1">Uncharacterized protein</fullName>
    </submittedName>
</protein>
<keyword evidence="2" id="KW-1185">Reference proteome</keyword>
<comment type="caution">
    <text evidence="1">The sequence shown here is derived from an EMBL/GenBank/DDBJ whole genome shotgun (WGS) entry which is preliminary data.</text>
</comment>
<evidence type="ECO:0000313" key="1">
    <source>
        <dbReference type="EMBL" id="MFH4977699.1"/>
    </source>
</evidence>
<name>A0ABD6ECD5_9BILA</name>
<accession>A0ABD6ECD5</accession>
<dbReference type="Proteomes" id="UP001608902">
    <property type="component" value="Unassembled WGS sequence"/>
</dbReference>
<reference evidence="1 2" key="1">
    <citation type="submission" date="2024-08" db="EMBL/GenBank/DDBJ databases">
        <title>Gnathostoma spinigerum genome.</title>
        <authorList>
            <person name="Gonzalez-Bertolin B."/>
            <person name="Monzon S."/>
            <person name="Zaballos A."/>
            <person name="Jimenez P."/>
            <person name="Dekumyoy P."/>
            <person name="Varona S."/>
            <person name="Cuesta I."/>
            <person name="Sumanam S."/>
            <person name="Adisakwattana P."/>
            <person name="Gasser R.B."/>
            <person name="Hernandez-Gonzalez A."/>
            <person name="Young N.D."/>
            <person name="Perteguer M.J."/>
        </authorList>
    </citation>
    <scope>NUCLEOTIDE SEQUENCE [LARGE SCALE GENOMIC DNA]</scope>
    <source>
        <strain evidence="1">AL3</strain>
        <tissue evidence="1">Liver</tissue>
    </source>
</reference>